<dbReference type="AlphaFoldDB" id="A0A506TV58"/>
<feature type="region of interest" description="Disordered" evidence="2">
    <location>
        <begin position="1"/>
        <end position="61"/>
    </location>
</feature>
<proteinExistence type="predicted"/>
<dbReference type="EMBL" id="VHLH01000041">
    <property type="protein sequence ID" value="TPW25953.1"/>
    <property type="molecule type" value="Genomic_DNA"/>
</dbReference>
<dbReference type="RefSeq" id="WP_141168258.1">
    <property type="nucleotide sequence ID" value="NZ_VHLH01000041.1"/>
</dbReference>
<feature type="coiled-coil region" evidence="1">
    <location>
        <begin position="86"/>
        <end position="161"/>
    </location>
</feature>
<organism evidence="3 4">
    <name type="scientific">Pararhizobium mangrovi</name>
    <dbReference type="NCBI Taxonomy" id="2590452"/>
    <lineage>
        <taxon>Bacteria</taxon>
        <taxon>Pseudomonadati</taxon>
        <taxon>Pseudomonadota</taxon>
        <taxon>Alphaproteobacteria</taxon>
        <taxon>Hyphomicrobiales</taxon>
        <taxon>Rhizobiaceae</taxon>
        <taxon>Rhizobium/Agrobacterium group</taxon>
        <taxon>Pararhizobium</taxon>
    </lineage>
</organism>
<keyword evidence="4" id="KW-1185">Reference proteome</keyword>
<keyword evidence="1" id="KW-0175">Coiled coil</keyword>
<evidence type="ECO:0000313" key="4">
    <source>
        <dbReference type="Proteomes" id="UP000320314"/>
    </source>
</evidence>
<evidence type="ECO:0000313" key="3">
    <source>
        <dbReference type="EMBL" id="TPW25953.1"/>
    </source>
</evidence>
<reference evidence="3 4" key="1">
    <citation type="submission" date="2019-06" db="EMBL/GenBank/DDBJ databases">
        <authorList>
            <person name="Li M."/>
        </authorList>
    </citation>
    <scope>NUCLEOTIDE SEQUENCE [LARGE SCALE GENOMIC DNA]</scope>
    <source>
        <strain evidence="3 4">BGMRC6574</strain>
    </source>
</reference>
<gene>
    <name evidence="3" type="ORF">FJU11_16915</name>
</gene>
<comment type="caution">
    <text evidence="3">The sequence shown here is derived from an EMBL/GenBank/DDBJ whole genome shotgun (WGS) entry which is preliminary data.</text>
</comment>
<evidence type="ECO:0000256" key="2">
    <source>
        <dbReference type="SAM" id="MobiDB-lite"/>
    </source>
</evidence>
<sequence>MVQDQADTAFAGELADTLQSEMKQDAASPVAKASDRTTSGERRDGVPARLPRRIAGGFEGLGTDLERRSREWRRTYRLMEQQRPQLESAEAERDRLHELLERTMKEVNEANRIFKEAVERTKQGDVSSDLAPQFDRCQTSLEELENVAETLSANMLAMRSTWEQYARTILKAQKMREEVRENGAPQARQTTASS</sequence>
<dbReference type="Proteomes" id="UP000320314">
    <property type="component" value="Unassembled WGS sequence"/>
</dbReference>
<feature type="compositionally biased region" description="Basic and acidic residues" evidence="2">
    <location>
        <begin position="33"/>
        <end position="46"/>
    </location>
</feature>
<evidence type="ECO:0000256" key="1">
    <source>
        <dbReference type="SAM" id="Coils"/>
    </source>
</evidence>
<accession>A0A506TV58</accession>
<protein>
    <submittedName>
        <fullName evidence="3">Uncharacterized protein</fullName>
    </submittedName>
</protein>
<name>A0A506TV58_9HYPH</name>
<dbReference type="OrthoDB" id="8452736at2"/>